<evidence type="ECO:0000256" key="3">
    <source>
        <dbReference type="ARBA" id="ARBA00022723"/>
    </source>
</evidence>
<name>J9DEH1_9PROT</name>
<dbReference type="GO" id="GO:0008270">
    <property type="term" value="F:zinc ion binding"/>
    <property type="evidence" value="ECO:0007669"/>
    <property type="project" value="UniProtKB-KW"/>
</dbReference>
<dbReference type="InterPro" id="IPR006171">
    <property type="entry name" value="TOPRIM_dom"/>
</dbReference>
<proteinExistence type="inferred from homology"/>
<accession>J9DEH1</accession>
<dbReference type="InterPro" id="IPR013826">
    <property type="entry name" value="Topo_IA_cen_sub3"/>
</dbReference>
<dbReference type="EC" id="5.6.2.1" evidence="10"/>
<feature type="domain" description="Toprim" evidence="12">
    <location>
        <begin position="1"/>
        <end position="111"/>
    </location>
</feature>
<dbReference type="GO" id="GO:0006265">
    <property type="term" value="P:DNA topological change"/>
    <property type="evidence" value="ECO:0007669"/>
    <property type="project" value="UniProtKB-UniRule"/>
</dbReference>
<keyword evidence="3" id="KW-0479">Metal-binding</keyword>
<dbReference type="OrthoDB" id="9804262at2"/>
<dbReference type="Gene3D" id="2.70.20.10">
    <property type="entry name" value="Topoisomerase I, domain 3"/>
    <property type="match status" value="1"/>
</dbReference>
<comment type="similarity">
    <text evidence="2 10">Belongs to the type IA topoisomerase family.</text>
</comment>
<dbReference type="EMBL" id="ALYF01000010">
    <property type="protein sequence ID" value="EJW20498.1"/>
    <property type="molecule type" value="Genomic_DNA"/>
</dbReference>
<keyword evidence="4" id="KW-0863">Zinc-finger</keyword>
<dbReference type="Pfam" id="PF13368">
    <property type="entry name" value="Toprim_C_rpt"/>
    <property type="match status" value="3"/>
</dbReference>
<organism evidence="14 15">
    <name type="scientific">alpha proteobacterium IMCC14465</name>
    <dbReference type="NCBI Taxonomy" id="1220535"/>
    <lineage>
        <taxon>Bacteria</taxon>
        <taxon>Pseudomonadati</taxon>
        <taxon>Pseudomonadota</taxon>
        <taxon>Alphaproteobacteria</taxon>
        <taxon>PS1 clade</taxon>
    </lineage>
</organism>
<feature type="site" description="Interaction with DNA" evidence="10">
    <location>
        <position position="141"/>
    </location>
</feature>
<keyword evidence="6" id="KW-0460">Magnesium</keyword>
<dbReference type="InterPro" id="IPR000380">
    <property type="entry name" value="Topo_IA"/>
</dbReference>
<feature type="site" description="Interaction with DNA" evidence="10">
    <location>
        <position position="31"/>
    </location>
</feature>
<dbReference type="InterPro" id="IPR013497">
    <property type="entry name" value="Topo_IA_cen"/>
</dbReference>
<dbReference type="HAMAP" id="MF_00952">
    <property type="entry name" value="Topoisom_1_prok"/>
    <property type="match status" value="1"/>
</dbReference>
<dbReference type="InterPro" id="IPR025589">
    <property type="entry name" value="Toprim_C_rpt"/>
</dbReference>
<feature type="site" description="Interaction with DNA" evidence="10">
    <location>
        <position position="157"/>
    </location>
</feature>
<evidence type="ECO:0000256" key="2">
    <source>
        <dbReference type="ARBA" id="ARBA00009446"/>
    </source>
</evidence>
<feature type="region of interest" description="Disordered" evidence="11">
    <location>
        <begin position="670"/>
        <end position="693"/>
    </location>
</feature>
<evidence type="ECO:0000256" key="6">
    <source>
        <dbReference type="ARBA" id="ARBA00022842"/>
    </source>
</evidence>
<dbReference type="Pfam" id="PF01131">
    <property type="entry name" value="Topoisom_bac"/>
    <property type="match status" value="1"/>
</dbReference>
<dbReference type="STRING" id="1220535.IMCC14465_17910"/>
<evidence type="ECO:0000256" key="5">
    <source>
        <dbReference type="ARBA" id="ARBA00022833"/>
    </source>
</evidence>
<keyword evidence="9 10" id="KW-0413">Isomerase</keyword>
<evidence type="ECO:0000313" key="14">
    <source>
        <dbReference type="EMBL" id="EJW20498.1"/>
    </source>
</evidence>
<keyword evidence="7 10" id="KW-0799">Topoisomerase</keyword>
<dbReference type="SMART" id="SM00437">
    <property type="entry name" value="TOP1Ac"/>
    <property type="match status" value="1"/>
</dbReference>
<dbReference type="InterPro" id="IPR034149">
    <property type="entry name" value="TOPRIM_TopoI"/>
</dbReference>
<dbReference type="CDD" id="cd03363">
    <property type="entry name" value="TOPRIM_TopoIA_TopoI"/>
    <property type="match status" value="1"/>
</dbReference>
<comment type="caution">
    <text evidence="10">Lacks conserved residue(s) required for the propagation of feature annotation.</text>
</comment>
<evidence type="ECO:0000256" key="11">
    <source>
        <dbReference type="SAM" id="MobiDB-lite"/>
    </source>
</evidence>
<evidence type="ECO:0000256" key="9">
    <source>
        <dbReference type="ARBA" id="ARBA00023235"/>
    </source>
</evidence>
<dbReference type="SMART" id="SM00436">
    <property type="entry name" value="TOP1Bc"/>
    <property type="match status" value="1"/>
</dbReference>
<dbReference type="PROSITE" id="PS52039">
    <property type="entry name" value="TOPO_IA_2"/>
    <property type="match status" value="1"/>
</dbReference>
<protein>
    <recommendedName>
        <fullName evidence="10">DNA topoisomerase 1</fullName>
        <ecNumber evidence="10">5.6.2.1</ecNumber>
    </recommendedName>
    <alternativeName>
        <fullName evidence="10">DNA topoisomerase I</fullName>
    </alternativeName>
</protein>
<evidence type="ECO:0000256" key="8">
    <source>
        <dbReference type="ARBA" id="ARBA00023125"/>
    </source>
</evidence>
<keyword evidence="8 10" id="KW-0238">DNA-binding</keyword>
<feature type="domain" description="Topo IA-type catalytic" evidence="13">
    <location>
        <begin position="131"/>
        <end position="568"/>
    </location>
</feature>
<feature type="site" description="Interaction with DNA" evidence="10">
    <location>
        <position position="142"/>
    </location>
</feature>
<dbReference type="InterPro" id="IPR023406">
    <property type="entry name" value="Topo_IA_AS"/>
</dbReference>
<dbReference type="SUPFAM" id="SSF57783">
    <property type="entry name" value="Zinc beta-ribbon"/>
    <property type="match status" value="1"/>
</dbReference>
<comment type="subunit">
    <text evidence="10">Monomer.</text>
</comment>
<dbReference type="SUPFAM" id="SSF56712">
    <property type="entry name" value="Prokaryotic type I DNA topoisomerase"/>
    <property type="match status" value="1"/>
</dbReference>
<dbReference type="PANTHER" id="PTHR42785:SF1">
    <property type="entry name" value="DNA TOPOISOMERASE"/>
    <property type="match status" value="1"/>
</dbReference>
<keyword evidence="5" id="KW-0862">Zinc</keyword>
<dbReference type="Gene3D" id="1.10.290.10">
    <property type="entry name" value="Topoisomerase I, domain 4"/>
    <property type="match status" value="1"/>
</dbReference>
<feature type="region of interest" description="Interaction with DNA" evidence="10">
    <location>
        <begin position="165"/>
        <end position="170"/>
    </location>
</feature>
<feature type="compositionally biased region" description="Low complexity" evidence="11">
    <location>
        <begin position="832"/>
        <end position="842"/>
    </location>
</feature>
<dbReference type="InterPro" id="IPR028612">
    <property type="entry name" value="Topoisom_1_IA"/>
</dbReference>
<evidence type="ECO:0000256" key="4">
    <source>
        <dbReference type="ARBA" id="ARBA00022771"/>
    </source>
</evidence>
<comment type="caution">
    <text evidence="14">The sequence shown here is derived from an EMBL/GenBank/DDBJ whole genome shotgun (WGS) entry which is preliminary data.</text>
</comment>
<evidence type="ECO:0000259" key="12">
    <source>
        <dbReference type="PROSITE" id="PS50880"/>
    </source>
</evidence>
<dbReference type="GO" id="GO:0003917">
    <property type="term" value="F:DNA topoisomerase type I (single strand cut, ATP-independent) activity"/>
    <property type="evidence" value="ECO:0007669"/>
    <property type="project" value="UniProtKB-UniRule"/>
</dbReference>
<feature type="site" description="Interaction with DNA" evidence="10">
    <location>
        <position position="500"/>
    </location>
</feature>
<dbReference type="eggNOG" id="COG0550">
    <property type="taxonomic scope" value="Bacteria"/>
</dbReference>
<dbReference type="GO" id="GO:0005694">
    <property type="term" value="C:chromosome"/>
    <property type="evidence" value="ECO:0007669"/>
    <property type="project" value="InterPro"/>
</dbReference>
<dbReference type="PANTHER" id="PTHR42785">
    <property type="entry name" value="DNA TOPOISOMERASE, TYPE IA, CORE"/>
    <property type="match status" value="1"/>
</dbReference>
<dbReference type="AlphaFoldDB" id="J9DEH1"/>
<feature type="active site" description="O-(5'-phospho-DNA)-tyrosine intermediate" evidence="10">
    <location>
        <position position="303"/>
    </location>
</feature>
<dbReference type="PATRIC" id="fig|1220535.3.peg.1783"/>
<feature type="site" description="Interaction with DNA" evidence="10">
    <location>
        <position position="145"/>
    </location>
</feature>
<dbReference type="Gene3D" id="3.40.50.140">
    <property type="match status" value="1"/>
</dbReference>
<dbReference type="SMART" id="SM00493">
    <property type="entry name" value="TOPRIM"/>
    <property type="match status" value="1"/>
</dbReference>
<evidence type="ECO:0000259" key="13">
    <source>
        <dbReference type="PROSITE" id="PS52039"/>
    </source>
</evidence>
<dbReference type="GO" id="GO:0003677">
    <property type="term" value="F:DNA binding"/>
    <property type="evidence" value="ECO:0007669"/>
    <property type="project" value="UniProtKB-KW"/>
</dbReference>
<evidence type="ECO:0000256" key="10">
    <source>
        <dbReference type="HAMAP-Rule" id="MF_00952"/>
    </source>
</evidence>
<keyword evidence="15" id="KW-1185">Reference proteome</keyword>
<dbReference type="Proteomes" id="UP000004836">
    <property type="component" value="Unassembled WGS sequence"/>
</dbReference>
<reference evidence="14 15" key="1">
    <citation type="journal article" date="2012" name="J. Bacteriol.">
        <title>Genome Sequence of Strain IMCC14465, Isolated from the East Sea, Belonging to the PS1 Clade of Alphaproteobacteria.</title>
        <authorList>
            <person name="Yang S.J."/>
            <person name="Kang I."/>
            <person name="Cho J.C."/>
        </authorList>
    </citation>
    <scope>NUCLEOTIDE SEQUENCE [LARGE SCALE GENOMIC DNA]</scope>
    <source>
        <strain evidence="14 15">IMCC14465</strain>
    </source>
</reference>
<dbReference type="Gene3D" id="3.30.65.10">
    <property type="entry name" value="Bacterial Topoisomerase I, domain 1"/>
    <property type="match status" value="1"/>
</dbReference>
<dbReference type="Pfam" id="PF01751">
    <property type="entry name" value="Toprim"/>
    <property type="match status" value="1"/>
</dbReference>
<dbReference type="Pfam" id="PF01396">
    <property type="entry name" value="Zn_ribbon_Top1"/>
    <property type="match status" value="1"/>
</dbReference>
<evidence type="ECO:0000313" key="15">
    <source>
        <dbReference type="Proteomes" id="UP000004836"/>
    </source>
</evidence>
<dbReference type="PRINTS" id="PR00417">
    <property type="entry name" value="PRTPISMRASEI"/>
</dbReference>
<feature type="region of interest" description="Disordered" evidence="11">
    <location>
        <begin position="832"/>
        <end position="853"/>
    </location>
</feature>
<dbReference type="InterPro" id="IPR005733">
    <property type="entry name" value="TopoI_bac-type"/>
</dbReference>
<feature type="site" description="Interaction with DNA" evidence="10">
    <location>
        <position position="305"/>
    </location>
</feature>
<comment type="catalytic activity">
    <reaction evidence="1 10">
        <text>ATP-independent breakage of single-stranded DNA, followed by passage and rejoining.</text>
        <dbReference type="EC" id="5.6.2.1"/>
    </reaction>
</comment>
<dbReference type="PROSITE" id="PS50880">
    <property type="entry name" value="TOPRIM"/>
    <property type="match status" value="1"/>
</dbReference>
<dbReference type="InterPro" id="IPR003601">
    <property type="entry name" value="Topo_IA_2"/>
</dbReference>
<dbReference type="PROSITE" id="PS00396">
    <property type="entry name" value="TOPO_IA_1"/>
    <property type="match status" value="1"/>
</dbReference>
<dbReference type="Gene3D" id="1.10.460.10">
    <property type="entry name" value="Topoisomerase I, domain 2"/>
    <property type="match status" value="1"/>
</dbReference>
<dbReference type="InterPro" id="IPR023405">
    <property type="entry name" value="Topo_IA_core_domain"/>
</dbReference>
<dbReference type="InterPro" id="IPR003602">
    <property type="entry name" value="Topo_IA_DNA-bd_dom"/>
</dbReference>
<dbReference type="CDD" id="cd00186">
    <property type="entry name" value="TOP1Ac"/>
    <property type="match status" value="1"/>
</dbReference>
<dbReference type="InterPro" id="IPR013498">
    <property type="entry name" value="Topo_IA_Znf"/>
</dbReference>
<dbReference type="InterPro" id="IPR013825">
    <property type="entry name" value="Topo_IA_cen_sub2"/>
</dbReference>
<evidence type="ECO:0000256" key="7">
    <source>
        <dbReference type="ARBA" id="ARBA00023029"/>
    </source>
</evidence>
<dbReference type="NCBIfam" id="TIGR01051">
    <property type="entry name" value="topA_bact"/>
    <property type="match status" value="1"/>
</dbReference>
<gene>
    <name evidence="10" type="primary">topA</name>
    <name evidence="14" type="ORF">IMCC14465_17910</name>
</gene>
<sequence length="853" mass="95172">MDLVIVESPAKAKTINKYLGNDYKVLASFGHVRDLPEKNGSVDPDEEFSMIWEVQSASGKRLNEIADYLKKSDRLILATDPDREGEAISWHVLEVMREKGVLDGKQIQRVVFNAITRNAVTEAMNHPRELDEKLVHAYLARRALDYLVGFNLSPVLWRKLPGARSAGRVQSVALKLICERELEIEKFIPREYWSVSADFKTQNGDKLPTRLTLLNGGKVEKFTLTNEAAAMAAKDAIESGNFKVSRIESKPGQRNPSAPFTTSTLQQEAARKLGFNAKRTMQIAQLLYQGIDIDGEATGLITYMRTDGTQIAPEAVTETRDVIKEDFGPDYLPEKAREYQTKAANAQEAHEAIRPTSLARRPEYITSTLDADQAKLYELIWKRTMASQMENARVQRTSIDITDEAGTTGLRASGTVITFPGFLKLYEEGKDDEKADKEEEQTLPQVTEGMSLDLQKVSPDQHFTEPPPRFSEATLVKKMEELGIGRPSTYASVLSVLRDRDYVFMDRNRFHPHDKGRLVTSFLESFFNQYVEYDFTAALEGDLDKVSNGDLDYKDVLRKFWENFSTSVDSTMEIRNTQILDKMNEVLGPHIFKDTGDGDPRICPKCSEGELSLKTGKFGAFVGCTRYPECRFTRPFAQAEGREGDIERELGTDPESGLLVHLKDGRFGPYIQLGDPGEDNEKPKRSGLPKDMMPADMTLDYALRLLSLPRVVGQHPETGDDITADLGRYGPYLKHGKQSASLETVDELFEIGVNRAVTVIAEKKSKAPARGSSVIKELGEHPDDGKPVNVMNGRYGPYVKHNKINATIPKDEEPDSVTLERALELIVARAAKAGTSKAKTGKAGTGKKKAKKS</sequence>
<comment type="function">
    <text evidence="10">Releases the supercoiling and torsional tension of DNA, which is introduced during the DNA replication and transcription, by transiently cleaving and rejoining one strand of the DNA duplex. Introduces a single-strand break via transesterification at a target site in duplex DNA. The scissile phosphodiester is attacked by the catalytic tyrosine of the enzyme, resulting in the formation of a DNA-(5'-phosphotyrosyl)-enzyme intermediate and the expulsion of a 3'-OH DNA strand. The free DNA strand then undergoes passage around the unbroken strand, thus removing DNA supercoils. Finally, in the religation step, the DNA 3'-OH attacks the covalent intermediate to expel the active-site tyrosine and restore the DNA phosphodiester backbone.</text>
</comment>
<evidence type="ECO:0000256" key="1">
    <source>
        <dbReference type="ARBA" id="ARBA00000213"/>
    </source>
</evidence>
<dbReference type="InterPro" id="IPR013824">
    <property type="entry name" value="Topo_IA_cen_sub1"/>
</dbReference>